<dbReference type="RefSeq" id="WP_147054303.1">
    <property type="nucleotide sequence ID" value="NZ_CP042437.1"/>
</dbReference>
<feature type="transmembrane region" description="Helical" evidence="1">
    <location>
        <begin position="111"/>
        <end position="131"/>
    </location>
</feature>
<dbReference type="EMBL" id="CP042437">
    <property type="protein sequence ID" value="QEC76998.1"/>
    <property type="molecule type" value="Genomic_DNA"/>
</dbReference>
<organism evidence="2 3">
    <name type="scientific">Mucilaginibacter ginsenosidivorax</name>
    <dbReference type="NCBI Taxonomy" id="862126"/>
    <lineage>
        <taxon>Bacteria</taxon>
        <taxon>Pseudomonadati</taxon>
        <taxon>Bacteroidota</taxon>
        <taxon>Sphingobacteriia</taxon>
        <taxon>Sphingobacteriales</taxon>
        <taxon>Sphingobacteriaceae</taxon>
        <taxon>Mucilaginibacter</taxon>
    </lineage>
</organism>
<dbReference type="Proteomes" id="UP000321362">
    <property type="component" value="Chromosome"/>
</dbReference>
<dbReference type="KEGG" id="mgk:FSB76_13990"/>
<keyword evidence="1" id="KW-1133">Transmembrane helix</keyword>
<gene>
    <name evidence="2" type="ORF">FSB76_13990</name>
</gene>
<feature type="transmembrane region" description="Helical" evidence="1">
    <location>
        <begin position="82"/>
        <end position="105"/>
    </location>
</feature>
<dbReference type="InterPro" id="IPR007272">
    <property type="entry name" value="Sulf_transp_TsuA/YedE"/>
</dbReference>
<dbReference type="Pfam" id="PF04143">
    <property type="entry name" value="Sulf_transp"/>
    <property type="match status" value="1"/>
</dbReference>
<accession>A0A5B8W3V4</accession>
<feature type="transmembrane region" description="Helical" evidence="1">
    <location>
        <begin position="38"/>
        <end position="57"/>
    </location>
</feature>
<dbReference type="AlphaFoldDB" id="A0A5B8W3V4"/>
<keyword evidence="1" id="KW-0812">Transmembrane</keyword>
<keyword evidence="1" id="KW-0472">Membrane</keyword>
<sequence length="137" mass="15292">MKGLRFIIAGVIFGIIMTKSEAVSWYRIQEMFRFQSFHMYGIICTAVVLGALAVYLIKKFHVKDSLDNPIVFTDKEKTRANYIIGGLIFGLGWALTGACPGPMFVNIGYGYVSFIIVVIGALAGTFLYGLFRRKLPH</sequence>
<evidence type="ECO:0000256" key="1">
    <source>
        <dbReference type="SAM" id="Phobius"/>
    </source>
</evidence>
<name>A0A5B8W3V4_9SPHI</name>
<proteinExistence type="predicted"/>
<reference evidence="2 3" key="1">
    <citation type="journal article" date="2013" name="J. Microbiol.">
        <title>Mucilaginibacter ginsenosidivorax sp. nov., with ginsenoside converting activity isolated from sediment.</title>
        <authorList>
            <person name="Kim J.K."/>
            <person name="Choi T.E."/>
            <person name="Liu Q.M."/>
            <person name="Park H.Y."/>
            <person name="Yi T.H."/>
            <person name="Yoon M.H."/>
            <person name="Kim S.C."/>
            <person name="Im W.T."/>
        </authorList>
    </citation>
    <scope>NUCLEOTIDE SEQUENCE [LARGE SCALE GENOMIC DNA]</scope>
    <source>
        <strain evidence="2 3">KHI28</strain>
    </source>
</reference>
<protein>
    <submittedName>
        <fullName evidence="2">YeeE/YedE family protein</fullName>
    </submittedName>
</protein>
<keyword evidence="3" id="KW-1185">Reference proteome</keyword>
<evidence type="ECO:0000313" key="3">
    <source>
        <dbReference type="Proteomes" id="UP000321362"/>
    </source>
</evidence>
<dbReference type="OrthoDB" id="9790409at2"/>
<evidence type="ECO:0000313" key="2">
    <source>
        <dbReference type="EMBL" id="QEC76998.1"/>
    </source>
</evidence>